<feature type="non-terminal residue" evidence="1">
    <location>
        <position position="1"/>
    </location>
</feature>
<comment type="caution">
    <text evidence="1">The sequence shown here is derived from an EMBL/GenBank/DDBJ whole genome shotgun (WGS) entry which is preliminary data.</text>
</comment>
<evidence type="ECO:0000313" key="1">
    <source>
        <dbReference type="EMBL" id="CAJ0581794.1"/>
    </source>
</evidence>
<keyword evidence="2" id="KW-1185">Reference proteome</keyword>
<protein>
    <submittedName>
        <fullName evidence="1">Uncharacterized protein</fullName>
    </submittedName>
</protein>
<dbReference type="Proteomes" id="UP001177023">
    <property type="component" value="Unassembled WGS sequence"/>
</dbReference>
<gene>
    <name evidence="1" type="ORF">MSPICULIGERA_LOCUS19948</name>
</gene>
<proteinExistence type="predicted"/>
<organism evidence="1 2">
    <name type="scientific">Mesorhabditis spiculigera</name>
    <dbReference type="NCBI Taxonomy" id="96644"/>
    <lineage>
        <taxon>Eukaryota</taxon>
        <taxon>Metazoa</taxon>
        <taxon>Ecdysozoa</taxon>
        <taxon>Nematoda</taxon>
        <taxon>Chromadorea</taxon>
        <taxon>Rhabditida</taxon>
        <taxon>Rhabditina</taxon>
        <taxon>Rhabditomorpha</taxon>
        <taxon>Rhabditoidea</taxon>
        <taxon>Rhabditidae</taxon>
        <taxon>Mesorhabditinae</taxon>
        <taxon>Mesorhabditis</taxon>
    </lineage>
</organism>
<sequence>MTTRRSEAIKLESCSPTSVRSRASQPAFVTFTERKLLTKEERLQEEEQKKATSYERIFEQYSSARLITLSETAIECINEFIDRNHCVFCERRIRVSAKNRMADELEMACIAHLLLQHPESDVTREVIAHKRYILYRRHDPNTLPYPFRLEIPEHWEKVLTCSSCLTEPIKKKTLCDLMIHWKSCLVSANRPKVVVTRNGSTYFRSTAASNPIVDHAMDKKLAKQAILKETDQKLSTSRGLCSLCNTKWKRSQVIPDEVSCLFHLIIAHSDQPEYAMELGEEIQAVDAFPFLDVAASIEATTAAGSVVLRCSKCSFRSRFDGSNFYRHATREHMDRDERWLTGKLGVTKCSFGCTLRHRSESKCISPSEYMLIHLAMSHTLEQPKKTRKRLIKLIDKSPPSTMIDLKRTLKAVTAGKPRVYCGICQEKGYRLSSFLKHLRHHAAPVPESEFRCRRRLEEVKVESQKLEEYSGASSAS</sequence>
<accession>A0AA36G749</accession>
<name>A0AA36G749_9BILA</name>
<reference evidence="1" key="1">
    <citation type="submission" date="2023-06" db="EMBL/GenBank/DDBJ databases">
        <authorList>
            <person name="Delattre M."/>
        </authorList>
    </citation>
    <scope>NUCLEOTIDE SEQUENCE</scope>
    <source>
        <strain evidence="1">AF72</strain>
    </source>
</reference>
<dbReference type="AlphaFoldDB" id="A0AA36G749"/>
<dbReference type="EMBL" id="CATQJA010002663">
    <property type="protein sequence ID" value="CAJ0581794.1"/>
    <property type="molecule type" value="Genomic_DNA"/>
</dbReference>
<evidence type="ECO:0000313" key="2">
    <source>
        <dbReference type="Proteomes" id="UP001177023"/>
    </source>
</evidence>